<comment type="similarity">
    <text evidence="1">Belongs to the clavaminate synthase family.</text>
</comment>
<keyword evidence="3" id="KW-0560">Oxidoreductase</keyword>
<accession>A0A383RMC9</accession>
<dbReference type="PIRSF" id="PIRSF019543">
    <property type="entry name" value="Clavaminate_syn"/>
    <property type="match status" value="1"/>
</dbReference>
<evidence type="ECO:0000313" key="7">
    <source>
        <dbReference type="EMBL" id="SYX87903.1"/>
    </source>
</evidence>
<evidence type="ECO:0000256" key="5">
    <source>
        <dbReference type="PIRSR" id="PIRSR019543-2"/>
    </source>
</evidence>
<keyword evidence="4 5" id="KW-0408">Iron</keyword>
<dbReference type="Pfam" id="PF02668">
    <property type="entry name" value="TauD"/>
    <property type="match status" value="1"/>
</dbReference>
<sequence length="297" mass="33131">MAAAVLPRRIVDALALQRASLAPRPYLVFENLPVDEHVFTTPDPQVYTPSCKSGGVSENLIMAFASQIGEPYSIFFEGSDIVNNLIPSPDTKRQYTGLGSAVELDFHIENAALKCMDDFDFSPLGLLLTGVRHDLQGPSTRIADARAALKLLTAEDIHCLRQPLFRIKVPYRWRRHHCLATQPVAIVCGNHDYPEISAVFYPDMIEAQTEEAASVLQRLHAATAQVAVAIDIKPGQLVYIDNRFALHSRDAFDASLDDSGNPMRWVQRVFVANSLWNHRNLDRVKARVFQPQEPDAC</sequence>
<proteinExistence type="inferred from homology"/>
<dbReference type="AlphaFoldDB" id="A0A383RMC9"/>
<gene>
    <name evidence="7" type="ORF">CCOS865_00124</name>
</gene>
<feature type="domain" description="TauD/TfdA-like" evidence="6">
    <location>
        <begin position="63"/>
        <end position="269"/>
    </location>
</feature>
<dbReference type="GO" id="GO:0005506">
    <property type="term" value="F:iron ion binding"/>
    <property type="evidence" value="ECO:0007669"/>
    <property type="project" value="InterPro"/>
</dbReference>
<name>A0A383RMC9_9PSED</name>
<evidence type="ECO:0000259" key="6">
    <source>
        <dbReference type="Pfam" id="PF02668"/>
    </source>
</evidence>
<dbReference type="Proteomes" id="UP000263595">
    <property type="component" value="Unassembled WGS sequence"/>
</dbReference>
<feature type="binding site" evidence="5">
    <location>
        <position position="247"/>
    </location>
    <ligand>
        <name>Fe cation</name>
        <dbReference type="ChEBI" id="CHEBI:24875"/>
    </ligand>
</feature>
<evidence type="ECO:0000256" key="2">
    <source>
        <dbReference type="ARBA" id="ARBA00022723"/>
    </source>
</evidence>
<dbReference type="Gene3D" id="3.60.130.10">
    <property type="entry name" value="Clavaminate synthase-like"/>
    <property type="match status" value="1"/>
</dbReference>
<keyword evidence="8" id="KW-1185">Reference proteome</keyword>
<reference evidence="8" key="1">
    <citation type="submission" date="2018-08" db="EMBL/GenBank/DDBJ databases">
        <authorList>
            <person name="Blom J."/>
        </authorList>
    </citation>
    <scope>NUCLEOTIDE SEQUENCE [LARGE SCALE GENOMIC DNA]</scope>
    <source>
        <strain evidence="8">CCOS 865</strain>
    </source>
</reference>
<protein>
    <recommendedName>
        <fullName evidence="6">TauD/TfdA-like domain-containing protein</fullName>
    </recommendedName>
</protein>
<dbReference type="InterPro" id="IPR014503">
    <property type="entry name" value="Clavaminate_syn-like"/>
</dbReference>
<dbReference type="InterPro" id="IPR042098">
    <property type="entry name" value="TauD-like_sf"/>
</dbReference>
<evidence type="ECO:0000256" key="3">
    <source>
        <dbReference type="ARBA" id="ARBA00023002"/>
    </source>
</evidence>
<dbReference type="RefSeq" id="WP_208644485.1">
    <property type="nucleotide sequence ID" value="NZ_CBCSFL010000003.1"/>
</dbReference>
<dbReference type="SUPFAM" id="SSF51197">
    <property type="entry name" value="Clavaminate synthase-like"/>
    <property type="match status" value="1"/>
</dbReference>
<dbReference type="EMBL" id="UNOZ01000002">
    <property type="protein sequence ID" value="SYX87903.1"/>
    <property type="molecule type" value="Genomic_DNA"/>
</dbReference>
<organism evidence="7 8">
    <name type="scientific">Pseudomonas reidholzensis</name>
    <dbReference type="NCBI Taxonomy" id="1785162"/>
    <lineage>
        <taxon>Bacteria</taxon>
        <taxon>Pseudomonadati</taxon>
        <taxon>Pseudomonadota</taxon>
        <taxon>Gammaproteobacteria</taxon>
        <taxon>Pseudomonadales</taxon>
        <taxon>Pseudomonadaceae</taxon>
        <taxon>Pseudomonas</taxon>
    </lineage>
</organism>
<evidence type="ECO:0000256" key="1">
    <source>
        <dbReference type="ARBA" id="ARBA00008425"/>
    </source>
</evidence>
<dbReference type="InterPro" id="IPR003819">
    <property type="entry name" value="TauD/TfdA-like"/>
</dbReference>
<evidence type="ECO:0000256" key="4">
    <source>
        <dbReference type="ARBA" id="ARBA00023004"/>
    </source>
</evidence>
<evidence type="ECO:0000313" key="8">
    <source>
        <dbReference type="Proteomes" id="UP000263595"/>
    </source>
</evidence>
<dbReference type="GO" id="GO:0016706">
    <property type="term" value="F:2-oxoglutarate-dependent dioxygenase activity"/>
    <property type="evidence" value="ECO:0007669"/>
    <property type="project" value="UniProtKB-ARBA"/>
</dbReference>
<keyword evidence="2 5" id="KW-0479">Metal-binding</keyword>